<dbReference type="AlphaFoldDB" id="A0A494V0N5"/>
<evidence type="ECO:0000259" key="2">
    <source>
        <dbReference type="Pfam" id="PF09369"/>
    </source>
</evidence>
<accession>A0A494V0N5</accession>
<dbReference type="InterPro" id="IPR018973">
    <property type="entry name" value="MZB"/>
</dbReference>
<organism evidence="3 4">
    <name type="scientific">Streptomyces fungicidicus</name>
    <dbReference type="NCBI Taxonomy" id="68203"/>
    <lineage>
        <taxon>Bacteria</taxon>
        <taxon>Bacillati</taxon>
        <taxon>Actinomycetota</taxon>
        <taxon>Actinomycetes</taxon>
        <taxon>Kitasatosporales</taxon>
        <taxon>Streptomycetaceae</taxon>
        <taxon>Streptomyces</taxon>
    </lineage>
</organism>
<dbReference type="RefSeq" id="WP_048459188.1">
    <property type="nucleotide sequence ID" value="NZ_CP023407.1"/>
</dbReference>
<dbReference type="NCBIfam" id="NF038324">
    <property type="entry name" value="DrmB_fam"/>
    <property type="match status" value="1"/>
</dbReference>
<feature type="region of interest" description="Disordered" evidence="1">
    <location>
        <begin position="330"/>
        <end position="350"/>
    </location>
</feature>
<evidence type="ECO:0000256" key="1">
    <source>
        <dbReference type="SAM" id="MobiDB-lite"/>
    </source>
</evidence>
<sequence>MIRGKVRRSQMVAPFGPGAMHVLSDGTSVITAGLDHWFPRGDDRNQEEFRIHEWRLEQHLGVDALYSPPDYRTRSEDGVNTGLTVPVLRFPTWGFCPRCRKLAKDRLHQENRPACKEHESSGRKPFFAQVPFVAICERGHLQDFPWFEWTHKSATPSCRGHRLSLRSSGGGTLASQRVSCSCNATRSLEGITSTRSSAESGPSTFLSEELEPGGPAYLCRGGAPWLGIDREGEPCGSPLRGSLRGAANVYYSLLKSSIFVPEMAASTADPKVLAVLQDGAIVQARQRAAVFLDKGEALPVHMLRKAAQGNAFLLDDFSDEEIARALAVLQQSESEASETEEPGSAQDPAPFRATEYQTLRGAIESEELVVREPRGQYAPSIASAFARVRLVEKLRETRVLWGFNRVFAESPYDDASRKALLRRTPARPGGNWLPAYAVSGEGIYLELDTASLGAWEERRAVLAQAELLTQRFSDLAEQRGLTKRELSPRFILLHTLAHLLINQLTYECGYSSASLRERLYVSPGPDGMAGILIYTAAGDSEGTLGGLVRMGEPGRLEGVLENALAHAAWCSSDPVCIESKGQGPGSCNLAACHGCALLPETACEEYNRFLDRALVVGGLGKSELGFFARN</sequence>
<evidence type="ECO:0000313" key="3">
    <source>
        <dbReference type="EMBL" id="AYL38236.1"/>
    </source>
</evidence>
<dbReference type="Pfam" id="PF09369">
    <property type="entry name" value="MZB"/>
    <property type="match status" value="1"/>
</dbReference>
<proteinExistence type="predicted"/>
<gene>
    <name evidence="3" type="ORF">CNQ36_24235</name>
</gene>
<dbReference type="KEGG" id="sfug:CNQ36_24235"/>
<reference evidence="3 4" key="1">
    <citation type="submission" date="2017-09" db="EMBL/GenBank/DDBJ databases">
        <authorList>
            <person name="Zhang H."/>
            <person name="Hu S."/>
            <person name="Xu J."/>
            <person name="He Z."/>
        </authorList>
    </citation>
    <scope>NUCLEOTIDE SEQUENCE [LARGE SCALE GENOMIC DNA]</scope>
    <source>
        <strain evidence="3 4">TXX3120</strain>
    </source>
</reference>
<dbReference type="EMBL" id="CP023407">
    <property type="protein sequence ID" value="AYL38236.1"/>
    <property type="molecule type" value="Genomic_DNA"/>
</dbReference>
<dbReference type="Proteomes" id="UP000282170">
    <property type="component" value="Chromosome"/>
</dbReference>
<evidence type="ECO:0000313" key="4">
    <source>
        <dbReference type="Proteomes" id="UP000282170"/>
    </source>
</evidence>
<dbReference type="GeneID" id="93885962"/>
<protein>
    <submittedName>
        <fullName evidence="3">DUF1998 domain-containing protein</fullName>
    </submittedName>
</protein>
<keyword evidence="4" id="KW-1185">Reference proteome</keyword>
<dbReference type="InterPro" id="IPR047721">
    <property type="entry name" value="DrmB"/>
</dbReference>
<feature type="domain" description="MrfA-like Zn-binding" evidence="2">
    <location>
        <begin position="496"/>
        <end position="595"/>
    </location>
</feature>
<name>A0A494V0N5_9ACTN</name>